<protein>
    <submittedName>
        <fullName evidence="1">Uncharacterized protein</fullName>
    </submittedName>
</protein>
<dbReference type="AlphaFoldDB" id="A0A9P6XMQ0"/>
<sequence length="68" mass="7277">MSSNAANNMPTLAYIAERTMTAECTLNPAGMDSFGDAAQPPVRAVVAVFLTWMDPSFKVASQLSIKHC</sequence>
<evidence type="ECO:0000313" key="1">
    <source>
        <dbReference type="EMBL" id="KAG1527971.1"/>
    </source>
</evidence>
<organism evidence="1 2">
    <name type="scientific">Rhizopus oryzae</name>
    <name type="common">Mucormycosis agent</name>
    <name type="synonym">Rhizopus arrhizus var. delemar</name>
    <dbReference type="NCBI Taxonomy" id="64495"/>
    <lineage>
        <taxon>Eukaryota</taxon>
        <taxon>Fungi</taxon>
        <taxon>Fungi incertae sedis</taxon>
        <taxon>Mucoromycota</taxon>
        <taxon>Mucoromycotina</taxon>
        <taxon>Mucoromycetes</taxon>
        <taxon>Mucorales</taxon>
        <taxon>Mucorineae</taxon>
        <taxon>Rhizopodaceae</taxon>
        <taxon>Rhizopus</taxon>
    </lineage>
</organism>
<accession>A0A9P6XMQ0</accession>
<reference evidence="1" key="1">
    <citation type="journal article" date="2020" name="Microb. Genom.">
        <title>Genetic diversity of clinical and environmental Mucorales isolates obtained from an investigation of mucormycosis cases among solid organ transplant recipients.</title>
        <authorList>
            <person name="Nguyen M.H."/>
            <person name="Kaul D."/>
            <person name="Muto C."/>
            <person name="Cheng S.J."/>
            <person name="Richter R.A."/>
            <person name="Bruno V.M."/>
            <person name="Liu G."/>
            <person name="Beyhan S."/>
            <person name="Sundermann A.J."/>
            <person name="Mounaud S."/>
            <person name="Pasculle A.W."/>
            <person name="Nierman W.C."/>
            <person name="Driscoll E."/>
            <person name="Cumbie R."/>
            <person name="Clancy C.J."/>
            <person name="Dupont C.L."/>
        </authorList>
    </citation>
    <scope>NUCLEOTIDE SEQUENCE</scope>
    <source>
        <strain evidence="1">GL16</strain>
    </source>
</reference>
<evidence type="ECO:0000313" key="2">
    <source>
        <dbReference type="Proteomes" id="UP000717996"/>
    </source>
</evidence>
<dbReference type="EMBL" id="JAANIT010008930">
    <property type="protein sequence ID" value="KAG1527971.1"/>
    <property type="molecule type" value="Genomic_DNA"/>
</dbReference>
<comment type="caution">
    <text evidence="1">The sequence shown here is derived from an EMBL/GenBank/DDBJ whole genome shotgun (WGS) entry which is preliminary data.</text>
</comment>
<name>A0A9P6XMQ0_RHIOR</name>
<dbReference type="Proteomes" id="UP000717996">
    <property type="component" value="Unassembled WGS sequence"/>
</dbReference>
<proteinExistence type="predicted"/>
<gene>
    <name evidence="1" type="ORF">G6F51_014276</name>
</gene>